<organism evidence="2 3">
    <name type="scientific">Paenibacillus lacisoli</name>
    <dbReference type="NCBI Taxonomy" id="3064525"/>
    <lineage>
        <taxon>Bacteria</taxon>
        <taxon>Bacillati</taxon>
        <taxon>Bacillota</taxon>
        <taxon>Bacilli</taxon>
        <taxon>Bacillales</taxon>
        <taxon>Paenibacillaceae</taxon>
        <taxon>Paenibacillus</taxon>
    </lineage>
</organism>
<evidence type="ECO:0000313" key="3">
    <source>
        <dbReference type="Proteomes" id="UP001240171"/>
    </source>
</evidence>
<evidence type="ECO:0000259" key="1">
    <source>
        <dbReference type="Pfam" id="PF01261"/>
    </source>
</evidence>
<dbReference type="RefSeq" id="WP_305023902.1">
    <property type="nucleotide sequence ID" value="NZ_JAUQTB010000004.1"/>
</dbReference>
<dbReference type="InterPro" id="IPR013022">
    <property type="entry name" value="Xyl_isomerase-like_TIM-brl"/>
</dbReference>
<comment type="caution">
    <text evidence="2">The sequence shown here is derived from an EMBL/GenBank/DDBJ whole genome shotgun (WGS) entry which is preliminary data.</text>
</comment>
<feature type="domain" description="Xylose isomerase-like TIM barrel" evidence="1">
    <location>
        <begin position="25"/>
        <end position="233"/>
    </location>
</feature>
<gene>
    <name evidence="2" type="ORF">Q5741_09730</name>
</gene>
<dbReference type="GO" id="GO:0016853">
    <property type="term" value="F:isomerase activity"/>
    <property type="evidence" value="ECO:0007669"/>
    <property type="project" value="UniProtKB-KW"/>
</dbReference>
<name>A0ABT9CG97_9BACL</name>
<dbReference type="InterPro" id="IPR036237">
    <property type="entry name" value="Xyl_isomerase-like_sf"/>
</dbReference>
<proteinExistence type="predicted"/>
<keyword evidence="3" id="KW-1185">Reference proteome</keyword>
<protein>
    <submittedName>
        <fullName evidence="2">Sugar phosphate isomerase/epimerase</fullName>
    </submittedName>
</protein>
<reference evidence="2 3" key="1">
    <citation type="submission" date="2023-07" db="EMBL/GenBank/DDBJ databases">
        <title>Paenibacillus sp. JX-17 nov. isolated from soil.</title>
        <authorList>
            <person name="Wan Y."/>
            <person name="Liu B."/>
        </authorList>
    </citation>
    <scope>NUCLEOTIDE SEQUENCE [LARGE SCALE GENOMIC DNA]</scope>
    <source>
        <strain evidence="2 3">JX-17</strain>
    </source>
</reference>
<evidence type="ECO:0000313" key="2">
    <source>
        <dbReference type="EMBL" id="MDO7906701.1"/>
    </source>
</evidence>
<dbReference type="Pfam" id="PF01261">
    <property type="entry name" value="AP_endonuc_2"/>
    <property type="match status" value="1"/>
</dbReference>
<dbReference type="PANTHER" id="PTHR12110">
    <property type="entry name" value="HYDROXYPYRUVATE ISOMERASE"/>
    <property type="match status" value="1"/>
</dbReference>
<sequence>MRKFPVAVQPYTVREQLAQDYTGTLEKIAEIGYRGIELGRPPEGMTIKEQKALLDRLGLQVVGTHTGFDSFDFDPNVIADYLDKVDGGRFAAISLRFDSKEDVIAKAAKLNEIGGQFRSRNVQFLYHNHDWEFQQFEGEAVLDILLRETDPELVKLELDTYWAYKGGVDPVTYLGKLQNRCPLLHIKDAEEGEEAFFAEIGEGILDFRAISQAAEQVGTQWLVVEQDQSRRDPLESLAISYRNLKAMDLVES</sequence>
<dbReference type="SUPFAM" id="SSF51658">
    <property type="entry name" value="Xylose isomerase-like"/>
    <property type="match status" value="1"/>
</dbReference>
<dbReference type="EMBL" id="JAUQTB010000004">
    <property type="protein sequence ID" value="MDO7906701.1"/>
    <property type="molecule type" value="Genomic_DNA"/>
</dbReference>
<dbReference type="Gene3D" id="3.20.20.150">
    <property type="entry name" value="Divalent-metal-dependent TIM barrel enzymes"/>
    <property type="match status" value="1"/>
</dbReference>
<accession>A0ABT9CG97</accession>
<keyword evidence="2" id="KW-0413">Isomerase</keyword>
<dbReference type="PANTHER" id="PTHR12110:SF41">
    <property type="entry name" value="INOSOSE DEHYDRATASE"/>
    <property type="match status" value="1"/>
</dbReference>
<dbReference type="InterPro" id="IPR050312">
    <property type="entry name" value="IolE/XylAMocC-like"/>
</dbReference>
<dbReference type="Proteomes" id="UP001240171">
    <property type="component" value="Unassembled WGS sequence"/>
</dbReference>